<dbReference type="Proteomes" id="UP001163846">
    <property type="component" value="Unassembled WGS sequence"/>
</dbReference>
<reference evidence="2" key="1">
    <citation type="submission" date="2022-08" db="EMBL/GenBank/DDBJ databases">
        <authorList>
            <consortium name="DOE Joint Genome Institute"/>
            <person name="Min B."/>
            <person name="Riley R."/>
            <person name="Sierra-Patev S."/>
            <person name="Naranjo-Ortiz M."/>
            <person name="Looney B."/>
            <person name="Konkel Z."/>
            <person name="Slot J.C."/>
            <person name="Sakamoto Y."/>
            <person name="Steenwyk J.L."/>
            <person name="Rokas A."/>
            <person name="Carro J."/>
            <person name="Camarero S."/>
            <person name="Ferreira P."/>
            <person name="Molpeceres G."/>
            <person name="Ruiz-Duenas F.J."/>
            <person name="Serrano A."/>
            <person name="Henrissat B."/>
            <person name="Drula E."/>
            <person name="Hughes K.W."/>
            <person name="Mata J.L."/>
            <person name="Ishikawa N.K."/>
            <person name="Vargas-Isla R."/>
            <person name="Ushijima S."/>
            <person name="Smith C.A."/>
            <person name="Ahrendt S."/>
            <person name="Andreopoulos W."/>
            <person name="He G."/>
            <person name="Labutti K."/>
            <person name="Lipzen A."/>
            <person name="Ng V."/>
            <person name="Sandor L."/>
            <person name="Barry K."/>
            <person name="Martinez A.T."/>
            <person name="Xiao Y."/>
            <person name="Gibbons J.G."/>
            <person name="Terashima K."/>
            <person name="Hibbett D.S."/>
            <person name="Grigoriev I.V."/>
        </authorList>
    </citation>
    <scope>NUCLEOTIDE SEQUENCE</scope>
    <source>
        <strain evidence="2">TFB9207</strain>
    </source>
</reference>
<proteinExistence type="predicted"/>
<gene>
    <name evidence="2" type="ORF">F5878DRAFT_611481</name>
</gene>
<feature type="domain" description="DUF7770" evidence="1">
    <location>
        <begin position="44"/>
        <end position="212"/>
    </location>
</feature>
<evidence type="ECO:0000313" key="2">
    <source>
        <dbReference type="EMBL" id="KAJ3841013.1"/>
    </source>
</evidence>
<sequence length="213" mass="24066">MEHLFSSIHEAAANRQARYATWEYADHIKLSNVDSSVKQRRVVSVVVHACKSEARARGQVFPKLVAHFRLFLVLDQPLNQSLDEEHAESVELNNFGHRSLITTTEIAYHAYAYSRTETFLTVGLVQPLGNPTIGEILDYLFNEKKRHLYKLDSATGSGCRYWCQTVLSDMARKGWLNGDAPQQTEEVALLVRQRDPDVLISEIGNPTGGEFYG</sequence>
<accession>A0AA38PDN1</accession>
<dbReference type="Pfam" id="PF24968">
    <property type="entry name" value="DUF7770"/>
    <property type="match status" value="1"/>
</dbReference>
<comment type="caution">
    <text evidence="2">The sequence shown here is derived from an EMBL/GenBank/DDBJ whole genome shotgun (WGS) entry which is preliminary data.</text>
</comment>
<keyword evidence="3" id="KW-1185">Reference proteome</keyword>
<organism evidence="2 3">
    <name type="scientific">Lentinula raphanica</name>
    <dbReference type="NCBI Taxonomy" id="153919"/>
    <lineage>
        <taxon>Eukaryota</taxon>
        <taxon>Fungi</taxon>
        <taxon>Dikarya</taxon>
        <taxon>Basidiomycota</taxon>
        <taxon>Agaricomycotina</taxon>
        <taxon>Agaricomycetes</taxon>
        <taxon>Agaricomycetidae</taxon>
        <taxon>Agaricales</taxon>
        <taxon>Marasmiineae</taxon>
        <taxon>Omphalotaceae</taxon>
        <taxon>Lentinula</taxon>
    </lineage>
</organism>
<evidence type="ECO:0000313" key="3">
    <source>
        <dbReference type="Proteomes" id="UP001163846"/>
    </source>
</evidence>
<evidence type="ECO:0000259" key="1">
    <source>
        <dbReference type="Pfam" id="PF24968"/>
    </source>
</evidence>
<protein>
    <recommendedName>
        <fullName evidence="1">DUF7770 domain-containing protein</fullName>
    </recommendedName>
</protein>
<dbReference type="EMBL" id="MU806055">
    <property type="protein sequence ID" value="KAJ3841013.1"/>
    <property type="molecule type" value="Genomic_DNA"/>
</dbReference>
<name>A0AA38PDN1_9AGAR</name>
<dbReference type="AlphaFoldDB" id="A0AA38PDN1"/>
<dbReference type="InterPro" id="IPR056672">
    <property type="entry name" value="DUF7770"/>
</dbReference>